<dbReference type="RefSeq" id="WP_253652605.1">
    <property type="nucleotide sequence ID" value="NZ_BAAAOE010000004.1"/>
</dbReference>
<evidence type="ECO:0000256" key="3">
    <source>
        <dbReference type="ARBA" id="ARBA00022962"/>
    </source>
</evidence>
<dbReference type="PANTHER" id="PTHR21343:SF1">
    <property type="entry name" value="COBYRIC ACID SYNTHASE"/>
    <property type="match status" value="1"/>
</dbReference>
<evidence type="ECO:0000256" key="4">
    <source>
        <dbReference type="HAMAP-Rule" id="MF_00028"/>
    </source>
</evidence>
<dbReference type="InterPro" id="IPR002586">
    <property type="entry name" value="CobQ/CobB/MinD/ParA_Nub-bd_dom"/>
</dbReference>
<feature type="domain" description="CobQ/CobB/MinD/ParA nucleotide binding" evidence="5">
    <location>
        <begin position="5"/>
        <end position="231"/>
    </location>
</feature>
<protein>
    <recommendedName>
        <fullName evidence="4">Cobyric acid synthase</fullName>
    </recommendedName>
</protein>
<dbReference type="Proteomes" id="UP001205740">
    <property type="component" value="Unassembled WGS sequence"/>
</dbReference>
<evidence type="ECO:0000256" key="1">
    <source>
        <dbReference type="ARBA" id="ARBA00004953"/>
    </source>
</evidence>
<dbReference type="PROSITE" id="PS51274">
    <property type="entry name" value="GATASE_COBBQ"/>
    <property type="match status" value="1"/>
</dbReference>
<feature type="domain" description="CobB/CobQ-like glutamine amidotransferase" evidence="6">
    <location>
        <begin position="260"/>
        <end position="441"/>
    </location>
</feature>
<dbReference type="Gene3D" id="3.40.50.300">
    <property type="entry name" value="P-loop containing nucleotide triphosphate hydrolases"/>
    <property type="match status" value="1"/>
</dbReference>
<keyword evidence="2 4" id="KW-0169">Cobalamin biosynthesis</keyword>
<dbReference type="Pfam" id="PF01656">
    <property type="entry name" value="CbiA"/>
    <property type="match status" value="1"/>
</dbReference>
<dbReference type="PANTHER" id="PTHR21343">
    <property type="entry name" value="DETHIOBIOTIN SYNTHETASE"/>
    <property type="match status" value="1"/>
</dbReference>
<evidence type="ECO:0000259" key="5">
    <source>
        <dbReference type="Pfam" id="PF01656"/>
    </source>
</evidence>
<dbReference type="InterPro" id="IPR047045">
    <property type="entry name" value="CobQ_N"/>
</dbReference>
<dbReference type="EMBL" id="JAMTCG010000001">
    <property type="protein sequence ID" value="MCP2158983.1"/>
    <property type="molecule type" value="Genomic_DNA"/>
</dbReference>
<gene>
    <name evidence="4" type="primary">cobQ</name>
    <name evidence="7" type="ORF">LX12_000147</name>
</gene>
<dbReference type="Pfam" id="PF07685">
    <property type="entry name" value="GATase_3"/>
    <property type="match status" value="1"/>
</dbReference>
<dbReference type="InterPro" id="IPR027417">
    <property type="entry name" value="P-loop_NTPase"/>
</dbReference>
<keyword evidence="3 4" id="KW-0315">Glutamine amidotransferase</keyword>
<dbReference type="CDD" id="cd01750">
    <property type="entry name" value="GATase1_CobQ"/>
    <property type="match status" value="1"/>
</dbReference>
<dbReference type="InterPro" id="IPR004459">
    <property type="entry name" value="CobQ_synth"/>
</dbReference>
<dbReference type="CDD" id="cd05389">
    <property type="entry name" value="CobQ_N"/>
    <property type="match status" value="1"/>
</dbReference>
<dbReference type="InterPro" id="IPR011698">
    <property type="entry name" value="GATase_3"/>
</dbReference>
<evidence type="ECO:0000313" key="8">
    <source>
        <dbReference type="Proteomes" id="UP001205740"/>
    </source>
</evidence>
<evidence type="ECO:0000259" key="6">
    <source>
        <dbReference type="Pfam" id="PF07685"/>
    </source>
</evidence>
<comment type="similarity">
    <text evidence="4">Belongs to the CobB/CobQ family. CobQ subfamily.</text>
</comment>
<reference evidence="7 8" key="1">
    <citation type="submission" date="2022-06" db="EMBL/GenBank/DDBJ databases">
        <title>Genomic Encyclopedia of Archaeal and Bacterial Type Strains, Phase II (KMG-II): from individual species to whole genera.</title>
        <authorList>
            <person name="Goeker M."/>
        </authorList>
    </citation>
    <scope>NUCLEOTIDE SEQUENCE [LARGE SCALE GENOMIC DNA]</scope>
    <source>
        <strain evidence="7 8">DSM 45037</strain>
    </source>
</reference>
<sequence length="515" mass="54247">MRGAILVGGTTSDAGKSLVVAGLCRSLARRGVSVAPFKAQNMSNNSVVTADGGEIGRAQGMQAQACGLEPSTRFNPVLLKPGSDRRSAVVVRGRPDGWIGAADYHERRAALAAVVQDELSALRADFDVVVCEGAGSVAEINLRDTDIANMGLAQAADIGVLLVGDIDRGGVLAHLLGTMAALSDDDQRRVAGFVVNKFRGARSILQPGLDTLAERTGRPILGVLPYLDDLWLDAEDSLSSPIGRPVGPSTPSVGRDRLSVAAIRLPRLSNSTDLEALACEPGVDVRWVDDIASVTTADLAVLPGTRATVDDLAWVRSRGLDDALRERARARRPIIGICGGYQMLGETIVDGVESRRAGGGARVVDGLGILDLTVRFEAEKTVRPVTGTWGDHRVQGYEIHHGRVVDNGHRPLLTDDEHGPEGSVGDAVWGTHWHGLLANDAARRALLVEVATAAERADFRVAPDTDVEAARVSQLDRLADAVDEHLDTAAVEAIITDGPPATASVVRTTVAPSPT</sequence>
<comment type="pathway">
    <text evidence="1 4">Cofactor biosynthesis; adenosylcobalamin biosynthesis.</text>
</comment>
<evidence type="ECO:0000256" key="2">
    <source>
        <dbReference type="ARBA" id="ARBA00022573"/>
    </source>
</evidence>
<dbReference type="SUPFAM" id="SSF52540">
    <property type="entry name" value="P-loop containing nucleoside triphosphate hydrolases"/>
    <property type="match status" value="1"/>
</dbReference>
<keyword evidence="8" id="KW-1185">Reference proteome</keyword>
<dbReference type="NCBIfam" id="TIGR00313">
    <property type="entry name" value="cobQ"/>
    <property type="match status" value="1"/>
</dbReference>
<organism evidence="7 8">
    <name type="scientific">Williamsia serinedens</name>
    <dbReference type="NCBI Taxonomy" id="391736"/>
    <lineage>
        <taxon>Bacteria</taxon>
        <taxon>Bacillati</taxon>
        <taxon>Actinomycetota</taxon>
        <taxon>Actinomycetes</taxon>
        <taxon>Mycobacteriales</taxon>
        <taxon>Nocardiaceae</taxon>
        <taxon>Williamsia</taxon>
    </lineage>
</organism>
<accession>A0ABT1GVH4</accession>
<evidence type="ECO:0000313" key="7">
    <source>
        <dbReference type="EMBL" id="MCP2158983.1"/>
    </source>
</evidence>
<dbReference type="SUPFAM" id="SSF52317">
    <property type="entry name" value="Class I glutamine amidotransferase-like"/>
    <property type="match status" value="1"/>
</dbReference>
<dbReference type="HAMAP" id="MF_00028">
    <property type="entry name" value="CobQ"/>
    <property type="match status" value="1"/>
</dbReference>
<feature type="active site" description="Nucleophile" evidence="4">
    <location>
        <position position="338"/>
    </location>
</feature>
<comment type="function">
    <text evidence="4">Catalyzes amidations at positions B, D, E, and G on adenosylcobyrinic A,C-diamide. NH(2) groups are provided by glutamine, and one molecule of ATP is hydrogenolyzed for each amidation.</text>
</comment>
<dbReference type="InterPro" id="IPR033949">
    <property type="entry name" value="CobQ_GATase1"/>
</dbReference>
<feature type="active site" evidence="4">
    <location>
        <position position="434"/>
    </location>
</feature>
<dbReference type="Gene3D" id="3.40.50.880">
    <property type="match status" value="1"/>
</dbReference>
<dbReference type="InterPro" id="IPR029062">
    <property type="entry name" value="Class_I_gatase-like"/>
</dbReference>
<comment type="caution">
    <text evidence="7">The sequence shown here is derived from an EMBL/GenBank/DDBJ whole genome shotgun (WGS) entry which is preliminary data.</text>
</comment>
<dbReference type="NCBIfam" id="NF001989">
    <property type="entry name" value="PRK00784.1"/>
    <property type="match status" value="1"/>
</dbReference>
<name>A0ABT1GVH4_9NOCA</name>
<proteinExistence type="inferred from homology"/>